<dbReference type="InterPro" id="IPR026443">
    <property type="entry name" value="Rhombo_lipo"/>
</dbReference>
<organism evidence="3 4">
    <name type="scientific">Duganella aceris</name>
    <dbReference type="NCBI Taxonomy" id="2703883"/>
    <lineage>
        <taxon>Bacteria</taxon>
        <taxon>Pseudomonadati</taxon>
        <taxon>Pseudomonadota</taxon>
        <taxon>Betaproteobacteria</taxon>
        <taxon>Burkholderiales</taxon>
        <taxon>Oxalobacteraceae</taxon>
        <taxon>Telluria group</taxon>
        <taxon>Duganella</taxon>
    </lineage>
</organism>
<keyword evidence="4" id="KW-1185">Reference proteome</keyword>
<proteinExistence type="predicted"/>
<evidence type="ECO:0000256" key="2">
    <source>
        <dbReference type="SAM" id="SignalP"/>
    </source>
</evidence>
<dbReference type="Proteomes" id="UP000666369">
    <property type="component" value="Unassembled WGS sequence"/>
</dbReference>
<evidence type="ECO:0000256" key="1">
    <source>
        <dbReference type="SAM" id="Phobius"/>
    </source>
</evidence>
<keyword evidence="1" id="KW-1133">Transmembrane helix</keyword>
<dbReference type="PROSITE" id="PS51257">
    <property type="entry name" value="PROKAR_LIPOPROTEIN"/>
    <property type="match status" value="1"/>
</dbReference>
<keyword evidence="1" id="KW-0472">Membrane</keyword>
<feature type="transmembrane region" description="Helical" evidence="1">
    <location>
        <begin position="254"/>
        <end position="272"/>
    </location>
</feature>
<sequence length="277" mass="30076">MRILKALIVLCATAALAGCASWSGSHGTKQTGSIVDYLYPDAKEAPVMTPTVTRLRPPVRVGIAFVPGAGWGDGLPEAQKVKLLERVKESFAKHPYIGKIEIIPSQYLRAKGGFTNLDQVSRMFDVEVVALLSYDQVRFADNNALSVLYWTIIGAYVIHGDKYDVQTMLDASVFDVQSRKLLFRAPGTSQIKGSATMVSIGEKARAAQVEGYNAAVDQLIPQLQAELDNFRERIKNDANFKVENKAGYKGGGSVGWIGLALAALLGGVAYAVRRRRA</sequence>
<evidence type="ECO:0000313" key="4">
    <source>
        <dbReference type="Proteomes" id="UP000666369"/>
    </source>
</evidence>
<reference evidence="4" key="2">
    <citation type="submission" date="2023-07" db="EMBL/GenBank/DDBJ databases">
        <title>Duganella aceri sp. nov., isolated from tree sap.</title>
        <authorList>
            <person name="Kim I.S."/>
        </authorList>
    </citation>
    <scope>NUCLEOTIDE SEQUENCE [LARGE SCALE GENOMIC DNA]</scope>
    <source>
        <strain evidence="4">SAP-35</strain>
    </source>
</reference>
<dbReference type="EMBL" id="JAADJT010000008">
    <property type="protein sequence ID" value="NGZ86329.1"/>
    <property type="molecule type" value="Genomic_DNA"/>
</dbReference>
<feature type="signal peptide" evidence="2">
    <location>
        <begin position="1"/>
        <end position="17"/>
    </location>
</feature>
<comment type="caution">
    <text evidence="3">The sequence shown here is derived from an EMBL/GenBank/DDBJ whole genome shotgun (WGS) entry which is preliminary data.</text>
</comment>
<keyword evidence="3" id="KW-0449">Lipoprotein</keyword>
<keyword evidence="2" id="KW-0732">Signal</keyword>
<protein>
    <submittedName>
        <fullName evidence="3">Rhombotarget lipoprotein</fullName>
    </submittedName>
</protein>
<accession>A0ABX0FPN9</accession>
<reference evidence="3 4" key="1">
    <citation type="submission" date="2020-01" db="EMBL/GenBank/DDBJ databases">
        <authorList>
            <person name="Lee S.D."/>
        </authorList>
    </citation>
    <scope>NUCLEOTIDE SEQUENCE [LARGE SCALE GENOMIC DNA]</scope>
    <source>
        <strain evidence="3 4">SAP-35</strain>
    </source>
</reference>
<keyword evidence="1" id="KW-0812">Transmembrane</keyword>
<evidence type="ECO:0000313" key="3">
    <source>
        <dbReference type="EMBL" id="NGZ86329.1"/>
    </source>
</evidence>
<feature type="chain" id="PRO_5046560704" evidence="2">
    <location>
        <begin position="18"/>
        <end position="277"/>
    </location>
</feature>
<dbReference type="NCBIfam" id="TIGR04179">
    <property type="entry name" value="rhombo_lipo"/>
    <property type="match status" value="1"/>
</dbReference>
<gene>
    <name evidence="3" type="primary">rhlP</name>
    <name evidence="3" type="ORF">GW587_18970</name>
</gene>
<name>A0ABX0FPN9_9BURK</name>
<dbReference type="RefSeq" id="WP_166106076.1">
    <property type="nucleotide sequence ID" value="NZ_JAADJT010000008.1"/>
</dbReference>